<keyword evidence="8 11" id="KW-0472">Membrane</keyword>
<evidence type="ECO:0000313" key="17">
    <source>
        <dbReference type="EMBL" id="WUR12333.1"/>
    </source>
</evidence>
<keyword evidence="6 14" id="KW-0732">Signal</keyword>
<feature type="region of interest" description="Disordered" evidence="13">
    <location>
        <begin position="495"/>
        <end position="514"/>
    </location>
</feature>
<evidence type="ECO:0000256" key="11">
    <source>
        <dbReference type="PROSITE-ProRule" id="PRU01360"/>
    </source>
</evidence>
<dbReference type="Pfam" id="PF00593">
    <property type="entry name" value="TonB_dep_Rec_b-barrel"/>
    <property type="match status" value="1"/>
</dbReference>
<dbReference type="SUPFAM" id="SSF56935">
    <property type="entry name" value="Porins"/>
    <property type="match status" value="1"/>
</dbReference>
<dbReference type="InterPro" id="IPR036942">
    <property type="entry name" value="Beta-barrel_TonB_sf"/>
</dbReference>
<proteinExistence type="inferred from homology"/>
<dbReference type="Gene3D" id="2.40.170.20">
    <property type="entry name" value="TonB-dependent receptor, beta-barrel domain"/>
    <property type="match status" value="1"/>
</dbReference>
<feature type="domain" description="TonB-dependent receptor plug" evidence="16">
    <location>
        <begin position="63"/>
        <end position="153"/>
    </location>
</feature>
<sequence length="727" mass="81274">MKLKEISHALHRAGLARLPRSVALCWCVATPALAADPQEAAPEAPIQQVQIKGEVVNQRQTDTATRVVVGREELLRYGDSSLQDALKRQVGVSVTGGELRMRGLGAGYTQILVNGDPAPPGFSIESLSPEMVERVEILRSASAEYSTQAIAGTINVVLRKTVRRSQQDFKLGAQRNQGRWTPTASAQLADRSDDFSYSLSANLNQLKYDVRPLVRETEGRTGFAPSTERLLAERDVADVRTANLAPRLNWKLANGDTVNWQSLIEQYRISSNGTQDQTLLRGESTTYPHNRWTSESRTTALRSDVTWSHELAQGKISAKLGLNRNKRETDFVFLGSDAARRLTMDRDVHSEATDDNYLTSGKYVSSLFAGHNLAVGWDGTWTRRSEMRLQHDRPADSPPPPDIDEDYTADVRRLALYVQDEWDVTPRAQVYLGVRWEGLNTDTRGRQLASVHNRSSVFSPVGQLLWKLPGSEKDQVRVALARTYKAPLTRNLVPRRYTMNNDNGPTNPDTQGNPDLRPELAWGLDLAYESYFGKEGMFSVAPFVRRISNVTLQRLYEQQGIWISTPVNEGRARVYGVALEVKAPLRTWLPEGPAIDLRANAAWNRSRLDAVPGPDNRLGDQTPLTANLGLDYKVGEALTVGGNYSVQTGGPAQVTRTLRTYAGVQRLFDAYGLWKLDKKRQLRLTFTNILHQDLLANRLYLDASEYNARDTTTPTRTGIRFVYEQTL</sequence>
<dbReference type="PROSITE" id="PS52016">
    <property type="entry name" value="TONB_DEPENDENT_REC_3"/>
    <property type="match status" value="1"/>
</dbReference>
<evidence type="ECO:0000259" key="16">
    <source>
        <dbReference type="Pfam" id="PF07715"/>
    </source>
</evidence>
<evidence type="ECO:0000313" key="18">
    <source>
        <dbReference type="Proteomes" id="UP000321323"/>
    </source>
</evidence>
<keyword evidence="9 17" id="KW-0675">Receptor</keyword>
<keyword evidence="7 12" id="KW-0798">TonB box</keyword>
<dbReference type="Pfam" id="PF07715">
    <property type="entry name" value="Plug"/>
    <property type="match status" value="1"/>
</dbReference>
<gene>
    <name evidence="17" type="ORF">E7V67_021915</name>
</gene>
<keyword evidence="3 11" id="KW-0813">Transport</keyword>
<dbReference type="InterPro" id="IPR037066">
    <property type="entry name" value="Plug_dom_sf"/>
</dbReference>
<evidence type="ECO:0000256" key="14">
    <source>
        <dbReference type="SAM" id="SignalP"/>
    </source>
</evidence>
<evidence type="ECO:0000256" key="7">
    <source>
        <dbReference type="ARBA" id="ARBA00023077"/>
    </source>
</evidence>
<evidence type="ECO:0000256" key="3">
    <source>
        <dbReference type="ARBA" id="ARBA00022448"/>
    </source>
</evidence>
<dbReference type="InterPro" id="IPR012910">
    <property type="entry name" value="Plug_dom"/>
</dbReference>
<dbReference type="Gene3D" id="2.170.130.10">
    <property type="entry name" value="TonB-dependent receptor, plug domain"/>
    <property type="match status" value="1"/>
</dbReference>
<feature type="compositionally biased region" description="Polar residues" evidence="13">
    <location>
        <begin position="498"/>
        <end position="513"/>
    </location>
</feature>
<evidence type="ECO:0000256" key="13">
    <source>
        <dbReference type="SAM" id="MobiDB-lite"/>
    </source>
</evidence>
<reference evidence="17 18" key="1">
    <citation type="journal article" date="2019" name="Int. J. Syst. Evol. Microbiol.">
        <title>The Draft Whole-Genome Sequence of the Antibiotic Producer Empedobacter haloabium ATCC 31962 Provides Indications for Its Taxonomic Reclassification.</title>
        <authorList>
            <person name="Miess H."/>
            <person name="Arlt P."/>
            <person name="Apel A.K."/>
            <person name="Weber T."/>
            <person name="Nieselt K."/>
            <person name="Hanssen F."/>
            <person name="Czemmel S."/>
            <person name="Nahnsen S."/>
            <person name="Gross H."/>
        </authorList>
    </citation>
    <scope>NUCLEOTIDE SEQUENCE [LARGE SCALE GENOMIC DNA]</scope>
    <source>
        <strain evidence="17 18">ATCC 31962</strain>
    </source>
</reference>
<evidence type="ECO:0000256" key="2">
    <source>
        <dbReference type="ARBA" id="ARBA00009810"/>
    </source>
</evidence>
<protein>
    <submittedName>
        <fullName evidence="17">TonB-dependent receptor</fullName>
    </submittedName>
</protein>
<dbReference type="EMBL" id="CP136508">
    <property type="protein sequence ID" value="WUR12333.1"/>
    <property type="molecule type" value="Genomic_DNA"/>
</dbReference>
<evidence type="ECO:0000256" key="1">
    <source>
        <dbReference type="ARBA" id="ARBA00004571"/>
    </source>
</evidence>
<keyword evidence="5 11" id="KW-0812">Transmembrane</keyword>
<dbReference type="InterPro" id="IPR000531">
    <property type="entry name" value="Beta-barrel_TonB"/>
</dbReference>
<keyword evidence="4 11" id="KW-1134">Transmembrane beta strand</keyword>
<feature type="chain" id="PRO_5045545554" evidence="14">
    <location>
        <begin position="35"/>
        <end position="727"/>
    </location>
</feature>
<feature type="signal peptide" evidence="14">
    <location>
        <begin position="1"/>
        <end position="34"/>
    </location>
</feature>
<dbReference type="InterPro" id="IPR039426">
    <property type="entry name" value="TonB-dep_rcpt-like"/>
</dbReference>
<dbReference type="Proteomes" id="UP000321323">
    <property type="component" value="Chromosome"/>
</dbReference>
<keyword evidence="18" id="KW-1185">Reference proteome</keyword>
<evidence type="ECO:0000256" key="8">
    <source>
        <dbReference type="ARBA" id="ARBA00023136"/>
    </source>
</evidence>
<accession>A0ABZ1UJI0</accession>
<dbReference type="CDD" id="cd01347">
    <property type="entry name" value="ligand_gated_channel"/>
    <property type="match status" value="1"/>
</dbReference>
<keyword evidence="10 11" id="KW-0998">Cell outer membrane</keyword>
<feature type="domain" description="TonB-dependent receptor-like beta-barrel" evidence="15">
    <location>
        <begin position="256"/>
        <end position="689"/>
    </location>
</feature>
<evidence type="ECO:0000256" key="6">
    <source>
        <dbReference type="ARBA" id="ARBA00022729"/>
    </source>
</evidence>
<evidence type="ECO:0000256" key="10">
    <source>
        <dbReference type="ARBA" id="ARBA00023237"/>
    </source>
</evidence>
<comment type="subcellular location">
    <subcellularLocation>
        <location evidence="1 11">Cell outer membrane</location>
        <topology evidence="1 11">Multi-pass membrane protein</topology>
    </subcellularLocation>
</comment>
<evidence type="ECO:0000256" key="12">
    <source>
        <dbReference type="RuleBase" id="RU003357"/>
    </source>
</evidence>
<comment type="similarity">
    <text evidence="2 11 12">Belongs to the TonB-dependent receptor family.</text>
</comment>
<name>A0ABZ1UJI0_9BURK</name>
<evidence type="ECO:0000259" key="15">
    <source>
        <dbReference type="Pfam" id="PF00593"/>
    </source>
</evidence>
<dbReference type="PANTHER" id="PTHR30069:SF29">
    <property type="entry name" value="HEMOGLOBIN AND HEMOGLOBIN-HAPTOGLOBIN-BINDING PROTEIN 1-RELATED"/>
    <property type="match status" value="1"/>
</dbReference>
<organism evidence="17 18">
    <name type="scientific">[Empedobacter] haloabium</name>
    <dbReference type="NCBI Taxonomy" id="592317"/>
    <lineage>
        <taxon>Bacteria</taxon>
        <taxon>Pseudomonadati</taxon>
        <taxon>Pseudomonadota</taxon>
        <taxon>Betaproteobacteria</taxon>
        <taxon>Burkholderiales</taxon>
        <taxon>Oxalobacteraceae</taxon>
        <taxon>Telluria group</taxon>
        <taxon>Telluria group incertae sedis</taxon>
    </lineage>
</organism>
<evidence type="ECO:0000256" key="9">
    <source>
        <dbReference type="ARBA" id="ARBA00023170"/>
    </source>
</evidence>
<evidence type="ECO:0000256" key="5">
    <source>
        <dbReference type="ARBA" id="ARBA00022692"/>
    </source>
</evidence>
<evidence type="ECO:0000256" key="4">
    <source>
        <dbReference type="ARBA" id="ARBA00022452"/>
    </source>
</evidence>
<dbReference type="PANTHER" id="PTHR30069">
    <property type="entry name" value="TONB-DEPENDENT OUTER MEMBRANE RECEPTOR"/>
    <property type="match status" value="1"/>
</dbReference>